<dbReference type="EMBL" id="RDBE01000010">
    <property type="protein sequence ID" value="RLV48371.1"/>
    <property type="molecule type" value="Genomic_DNA"/>
</dbReference>
<organism evidence="1 2">
    <name type="scientific">Nocardioides mangrovicus</name>
    <dbReference type="NCBI Taxonomy" id="2478913"/>
    <lineage>
        <taxon>Bacteria</taxon>
        <taxon>Bacillati</taxon>
        <taxon>Actinomycetota</taxon>
        <taxon>Actinomycetes</taxon>
        <taxon>Propionibacteriales</taxon>
        <taxon>Nocardioidaceae</taxon>
        <taxon>Nocardioides</taxon>
    </lineage>
</organism>
<sequence>MSGERRGRCPSCGSDAVTHVLFGMPADPGGLAPWMSLGGCVVDGAPSDRHCETCGYRWIA</sequence>
<protein>
    <recommendedName>
        <fullName evidence="3">Alkylphosphonate transporter</fullName>
    </recommendedName>
</protein>
<evidence type="ECO:0000313" key="1">
    <source>
        <dbReference type="EMBL" id="RLV48371.1"/>
    </source>
</evidence>
<accession>A0A3L8P030</accession>
<dbReference type="Proteomes" id="UP000281708">
    <property type="component" value="Unassembled WGS sequence"/>
</dbReference>
<proteinExistence type="predicted"/>
<dbReference type="AlphaFoldDB" id="A0A3L8P030"/>
<comment type="caution">
    <text evidence="1">The sequence shown here is derived from an EMBL/GenBank/DDBJ whole genome shotgun (WGS) entry which is preliminary data.</text>
</comment>
<name>A0A3L8P030_9ACTN</name>
<reference evidence="1 2" key="1">
    <citation type="submission" date="2018-10" db="EMBL/GenBank/DDBJ databases">
        <title>Marmoricola sp. 4Q3S-7 whole genome shotgun sequence.</title>
        <authorList>
            <person name="Li F."/>
        </authorList>
    </citation>
    <scope>NUCLEOTIDE SEQUENCE [LARGE SCALE GENOMIC DNA]</scope>
    <source>
        <strain evidence="1 2">4Q3S-7</strain>
    </source>
</reference>
<gene>
    <name evidence="1" type="ORF">D9V37_16375</name>
</gene>
<keyword evidence="2" id="KW-1185">Reference proteome</keyword>
<evidence type="ECO:0000313" key="2">
    <source>
        <dbReference type="Proteomes" id="UP000281708"/>
    </source>
</evidence>
<dbReference type="OrthoDB" id="3788533at2"/>
<evidence type="ECO:0008006" key="3">
    <source>
        <dbReference type="Google" id="ProtNLM"/>
    </source>
</evidence>